<keyword evidence="1" id="KW-0812">Transmembrane</keyword>
<dbReference type="Proteomes" id="UP000774617">
    <property type="component" value="Unassembled WGS sequence"/>
</dbReference>
<keyword evidence="3" id="KW-1185">Reference proteome</keyword>
<keyword evidence="1" id="KW-0472">Membrane</keyword>
<accession>A0ABQ8GG02</accession>
<evidence type="ECO:0000313" key="2">
    <source>
        <dbReference type="EMBL" id="KAH7054567.1"/>
    </source>
</evidence>
<dbReference type="EMBL" id="JAGTJR010000009">
    <property type="protein sequence ID" value="KAH7054567.1"/>
    <property type="molecule type" value="Genomic_DNA"/>
</dbReference>
<evidence type="ECO:0000256" key="1">
    <source>
        <dbReference type="SAM" id="Phobius"/>
    </source>
</evidence>
<proteinExistence type="predicted"/>
<keyword evidence="1" id="KW-1133">Transmembrane helix</keyword>
<gene>
    <name evidence="2" type="ORF">B0J12DRAFT_457127</name>
</gene>
<evidence type="ECO:0000313" key="3">
    <source>
        <dbReference type="Proteomes" id="UP000774617"/>
    </source>
</evidence>
<feature type="transmembrane region" description="Helical" evidence="1">
    <location>
        <begin position="46"/>
        <end position="68"/>
    </location>
</feature>
<organism evidence="2 3">
    <name type="scientific">Macrophomina phaseolina</name>
    <dbReference type="NCBI Taxonomy" id="35725"/>
    <lineage>
        <taxon>Eukaryota</taxon>
        <taxon>Fungi</taxon>
        <taxon>Dikarya</taxon>
        <taxon>Ascomycota</taxon>
        <taxon>Pezizomycotina</taxon>
        <taxon>Dothideomycetes</taxon>
        <taxon>Dothideomycetes incertae sedis</taxon>
        <taxon>Botryosphaeriales</taxon>
        <taxon>Botryosphaeriaceae</taxon>
        <taxon>Macrophomina</taxon>
    </lineage>
</organism>
<comment type="caution">
    <text evidence="2">The sequence shown here is derived from an EMBL/GenBank/DDBJ whole genome shotgun (WGS) entry which is preliminary data.</text>
</comment>
<sequence length="199" mass="21974">MYAPVAALADALRQLGATCSSESHQADVLHPSLPALAPAGQLQPDAFVVFCLPLVAGAAPCLFLISSLGMRSIRFLRHVSRPGLDWRSLRAEVAPSCLCCHHHEAAGERPCSVPDYASHVVAACVYFWHPAEADLSRTRAAGIKRRLRRQPQPVCRCRRFFCYASWPADRWRHQMSALSGTSTCAARHVLRDGCRRWCA</sequence>
<protein>
    <submittedName>
        <fullName evidence="2">Uncharacterized protein</fullName>
    </submittedName>
</protein>
<reference evidence="2 3" key="1">
    <citation type="journal article" date="2021" name="Nat. Commun.">
        <title>Genetic determinants of endophytism in the Arabidopsis root mycobiome.</title>
        <authorList>
            <person name="Mesny F."/>
            <person name="Miyauchi S."/>
            <person name="Thiergart T."/>
            <person name="Pickel B."/>
            <person name="Atanasova L."/>
            <person name="Karlsson M."/>
            <person name="Huettel B."/>
            <person name="Barry K.W."/>
            <person name="Haridas S."/>
            <person name="Chen C."/>
            <person name="Bauer D."/>
            <person name="Andreopoulos W."/>
            <person name="Pangilinan J."/>
            <person name="LaButti K."/>
            <person name="Riley R."/>
            <person name="Lipzen A."/>
            <person name="Clum A."/>
            <person name="Drula E."/>
            <person name="Henrissat B."/>
            <person name="Kohler A."/>
            <person name="Grigoriev I.V."/>
            <person name="Martin F.M."/>
            <person name="Hacquard S."/>
        </authorList>
    </citation>
    <scope>NUCLEOTIDE SEQUENCE [LARGE SCALE GENOMIC DNA]</scope>
    <source>
        <strain evidence="2 3">MPI-SDFR-AT-0080</strain>
    </source>
</reference>
<name>A0ABQ8GG02_9PEZI</name>